<proteinExistence type="predicted"/>
<gene>
    <name evidence="1" type="ORF">SDC9_186631</name>
</gene>
<accession>A0A645HJB1</accession>
<comment type="caution">
    <text evidence="1">The sequence shown here is derived from an EMBL/GenBank/DDBJ whole genome shotgun (WGS) entry which is preliminary data.</text>
</comment>
<dbReference type="EMBL" id="VSSQ01094716">
    <property type="protein sequence ID" value="MPN39105.1"/>
    <property type="molecule type" value="Genomic_DNA"/>
</dbReference>
<name>A0A645HJB1_9ZZZZ</name>
<reference evidence="1" key="1">
    <citation type="submission" date="2019-08" db="EMBL/GenBank/DDBJ databases">
        <authorList>
            <person name="Kucharzyk K."/>
            <person name="Murdoch R.W."/>
            <person name="Higgins S."/>
            <person name="Loffler F."/>
        </authorList>
    </citation>
    <scope>NUCLEOTIDE SEQUENCE</scope>
</reference>
<organism evidence="1">
    <name type="scientific">bioreactor metagenome</name>
    <dbReference type="NCBI Taxonomy" id="1076179"/>
    <lineage>
        <taxon>unclassified sequences</taxon>
        <taxon>metagenomes</taxon>
        <taxon>ecological metagenomes</taxon>
    </lineage>
</organism>
<sequence>MLCLLSTFFGFDLLPTGKHLGAVTGRNVSKNMRVAAFKLIAYRCADIIKVEAPFFLSHLGVKHHLEQQIPQLSTQVVEVFSRNRVQHFISLFEGVRSNSGECLLFVPRTTVLRVAQALHNTEQSVDLIHWNILKFQYSRPDKATSGNIAMPDGNANASYQAYKVIRPTL</sequence>
<evidence type="ECO:0000313" key="1">
    <source>
        <dbReference type="EMBL" id="MPN39105.1"/>
    </source>
</evidence>
<protein>
    <submittedName>
        <fullName evidence="1">Uncharacterized protein</fullName>
    </submittedName>
</protein>
<dbReference type="AlphaFoldDB" id="A0A645HJB1"/>